<organism evidence="5 6">
    <name type="scientific">Chlorella vulgaris</name>
    <name type="common">Green alga</name>
    <dbReference type="NCBI Taxonomy" id="3077"/>
    <lineage>
        <taxon>Eukaryota</taxon>
        <taxon>Viridiplantae</taxon>
        <taxon>Chlorophyta</taxon>
        <taxon>core chlorophytes</taxon>
        <taxon>Trebouxiophyceae</taxon>
        <taxon>Chlorellales</taxon>
        <taxon>Chlorellaceae</taxon>
        <taxon>Chlorella clade</taxon>
        <taxon>Chlorella</taxon>
    </lineage>
</organism>
<dbReference type="Proteomes" id="UP001055712">
    <property type="component" value="Unassembled WGS sequence"/>
</dbReference>
<comment type="similarity">
    <text evidence="1">Belongs to the flavin monoamine oxidase family.</text>
</comment>
<dbReference type="InterPro" id="IPR050703">
    <property type="entry name" value="Flavin_MAO"/>
</dbReference>
<name>A0A9D4TTD0_CHLVU</name>
<dbReference type="OrthoDB" id="547090at2759"/>
<reference evidence="5" key="1">
    <citation type="journal article" date="2019" name="Plant J.">
        <title>Chlorella vulgaris genome assembly and annotation reveals the molecular basis for metabolic acclimation to high light conditions.</title>
        <authorList>
            <person name="Cecchin M."/>
            <person name="Marcolungo L."/>
            <person name="Rossato M."/>
            <person name="Girolomoni L."/>
            <person name="Cosentino E."/>
            <person name="Cuine S."/>
            <person name="Li-Beisson Y."/>
            <person name="Delledonne M."/>
            <person name="Ballottari M."/>
        </authorList>
    </citation>
    <scope>NUCLEOTIDE SEQUENCE</scope>
    <source>
        <strain evidence="5">211/11P</strain>
    </source>
</reference>
<comment type="catalytic activity">
    <reaction evidence="3">
        <text>a secondary aliphatic amine + O2 + H2O = a primary amine + an aldehyde + H2O2</text>
        <dbReference type="Rhea" id="RHEA:26414"/>
        <dbReference type="ChEBI" id="CHEBI:15377"/>
        <dbReference type="ChEBI" id="CHEBI:15379"/>
        <dbReference type="ChEBI" id="CHEBI:16240"/>
        <dbReference type="ChEBI" id="CHEBI:17478"/>
        <dbReference type="ChEBI" id="CHEBI:58855"/>
        <dbReference type="ChEBI" id="CHEBI:65296"/>
        <dbReference type="EC" id="1.4.3.4"/>
    </reaction>
</comment>
<dbReference type="InterPro" id="IPR002937">
    <property type="entry name" value="Amino_oxidase"/>
</dbReference>
<dbReference type="EC" id="1.4.3.4" evidence="2"/>
<evidence type="ECO:0000256" key="3">
    <source>
        <dbReference type="ARBA" id="ARBA00048448"/>
    </source>
</evidence>
<accession>A0A9D4TTD0</accession>
<evidence type="ECO:0000256" key="2">
    <source>
        <dbReference type="ARBA" id="ARBA00012804"/>
    </source>
</evidence>
<keyword evidence="6" id="KW-1185">Reference proteome</keyword>
<evidence type="ECO:0000313" key="5">
    <source>
        <dbReference type="EMBL" id="KAI3434449.1"/>
    </source>
</evidence>
<dbReference type="PANTHER" id="PTHR43563:SF1">
    <property type="entry name" value="AMINE OXIDASE [FLAVIN-CONTAINING] B"/>
    <property type="match status" value="1"/>
</dbReference>
<evidence type="ECO:0000256" key="1">
    <source>
        <dbReference type="ARBA" id="ARBA00005995"/>
    </source>
</evidence>
<proteinExistence type="inferred from homology"/>
<sequence>MTGTLPPQPFDTLQDFDVVVVGGGISGLTAARYLLREGHRVAVLEARGGLGGRCLRLPVTHADGTPVRCELEECNPASVNSTYFYDVGGQWVGPTQTRFLSMAEEYGVKKYEATQWQGQTRLYVNDTPIVVSSAVLMGLPVPDAELAGFTPEQRASLGEYARLVGLLKDIVNVVDQDEPWKTPDAAELDAITFQSWLEKSSDDKFARDLLAAIEPLGGGALGGIRPGWVSVLHVARQMKCAPQAEEPERYLFWGGAGQFVDHLSKEISDLGGALVVNAPVRQIEQTEDGVTVISDAGKYHAKFTVVAMPSHLTGRITYDPPLPRERNQVPQRTPMGAVVKILAFYASPFWRTEGGIHEQVTFALNPHVYHPDHPLYIDSVFDVSPPGGPGVLASFLWNDDAFELLNKGPEKVQKVILETWAMYLNSPGVATDSINFIVVDWPSQQWTGGGYTDYKQPGAWTALRDAFYKPCGRIHWAGSETSSRWPGYFEGAIVAGEKAAATVTAVLKGDSDVVSRLMPHGAWDLPRSHTERLVTSMAGAESHEVI</sequence>
<dbReference type="Gene3D" id="1.10.405.10">
    <property type="entry name" value="Guanine Nucleotide Dissociation Inhibitor, domain 1"/>
    <property type="match status" value="1"/>
</dbReference>
<dbReference type="InterPro" id="IPR036188">
    <property type="entry name" value="FAD/NAD-bd_sf"/>
</dbReference>
<reference evidence="5" key="2">
    <citation type="submission" date="2020-11" db="EMBL/GenBank/DDBJ databases">
        <authorList>
            <person name="Cecchin M."/>
            <person name="Marcolungo L."/>
            <person name="Rossato M."/>
            <person name="Girolomoni L."/>
            <person name="Cosentino E."/>
            <person name="Cuine S."/>
            <person name="Li-Beisson Y."/>
            <person name="Delledonne M."/>
            <person name="Ballottari M."/>
        </authorList>
    </citation>
    <scope>NUCLEOTIDE SEQUENCE</scope>
    <source>
        <strain evidence="5">211/11P</strain>
        <tissue evidence="5">Whole cell</tissue>
    </source>
</reference>
<evidence type="ECO:0000259" key="4">
    <source>
        <dbReference type="Pfam" id="PF01593"/>
    </source>
</evidence>
<dbReference type="EMBL" id="SIDB01000003">
    <property type="protein sequence ID" value="KAI3434449.1"/>
    <property type="molecule type" value="Genomic_DNA"/>
</dbReference>
<dbReference type="SUPFAM" id="SSF54373">
    <property type="entry name" value="FAD-linked reductases, C-terminal domain"/>
    <property type="match status" value="1"/>
</dbReference>
<dbReference type="SUPFAM" id="SSF51905">
    <property type="entry name" value="FAD/NAD(P)-binding domain"/>
    <property type="match status" value="1"/>
</dbReference>
<feature type="domain" description="Amine oxidase" evidence="4">
    <location>
        <begin position="25"/>
        <end position="503"/>
    </location>
</feature>
<protein>
    <recommendedName>
        <fullName evidence="2">monoamine oxidase</fullName>
        <ecNumber evidence="2">1.4.3.4</ecNumber>
    </recommendedName>
</protein>
<dbReference type="Gene3D" id="3.90.660.10">
    <property type="match status" value="1"/>
</dbReference>
<evidence type="ECO:0000313" key="6">
    <source>
        <dbReference type="Proteomes" id="UP001055712"/>
    </source>
</evidence>
<dbReference type="AlphaFoldDB" id="A0A9D4TTD0"/>
<dbReference type="Gene3D" id="3.50.50.60">
    <property type="entry name" value="FAD/NAD(P)-binding domain"/>
    <property type="match status" value="1"/>
</dbReference>
<comment type="caution">
    <text evidence="5">The sequence shown here is derived from an EMBL/GenBank/DDBJ whole genome shotgun (WGS) entry which is preliminary data.</text>
</comment>
<dbReference type="Pfam" id="PF01593">
    <property type="entry name" value="Amino_oxidase"/>
    <property type="match status" value="1"/>
</dbReference>
<dbReference type="GO" id="GO:0097621">
    <property type="term" value="F:monoamine oxidase activity"/>
    <property type="evidence" value="ECO:0007669"/>
    <property type="project" value="UniProtKB-EC"/>
</dbReference>
<gene>
    <name evidence="5" type="ORF">D9Q98_002526</name>
</gene>
<dbReference type="PANTHER" id="PTHR43563">
    <property type="entry name" value="AMINE OXIDASE"/>
    <property type="match status" value="1"/>
</dbReference>